<evidence type="ECO:0000313" key="2">
    <source>
        <dbReference type="EMBL" id="EDU48975.1"/>
    </source>
</evidence>
<dbReference type="InParanoid" id="B2W5P7"/>
<evidence type="ECO:0000313" key="3">
    <source>
        <dbReference type="Proteomes" id="UP000001471"/>
    </source>
</evidence>
<feature type="region of interest" description="Disordered" evidence="1">
    <location>
        <begin position="52"/>
        <end position="73"/>
    </location>
</feature>
<proteinExistence type="predicted"/>
<dbReference type="HOGENOM" id="CLU_2706057_0_0_1"/>
<dbReference type="EMBL" id="DS231619">
    <property type="protein sequence ID" value="EDU48975.1"/>
    <property type="molecule type" value="Genomic_DNA"/>
</dbReference>
<protein>
    <submittedName>
        <fullName evidence="2">Uncharacterized protein</fullName>
    </submittedName>
</protein>
<evidence type="ECO:0000256" key="1">
    <source>
        <dbReference type="SAM" id="MobiDB-lite"/>
    </source>
</evidence>
<reference evidence="3" key="1">
    <citation type="journal article" date="2013" name="G3 (Bethesda)">
        <title>Comparative genomics of a plant-pathogenic fungus, Pyrenophora tritici-repentis, reveals transduplication and the impact of repeat elements on pathogenicity and population divergence.</title>
        <authorList>
            <person name="Manning V.A."/>
            <person name="Pandelova I."/>
            <person name="Dhillon B."/>
            <person name="Wilhelm L.J."/>
            <person name="Goodwin S.B."/>
            <person name="Berlin A.M."/>
            <person name="Figueroa M."/>
            <person name="Freitag M."/>
            <person name="Hane J.K."/>
            <person name="Henrissat B."/>
            <person name="Holman W.H."/>
            <person name="Kodira C.D."/>
            <person name="Martin J."/>
            <person name="Oliver R.P."/>
            <person name="Robbertse B."/>
            <person name="Schackwitz W."/>
            <person name="Schwartz D.C."/>
            <person name="Spatafora J.W."/>
            <person name="Turgeon B.G."/>
            <person name="Yandava C."/>
            <person name="Young S."/>
            <person name="Zhou S."/>
            <person name="Zeng Q."/>
            <person name="Grigoriev I.V."/>
            <person name="Ma L.-J."/>
            <person name="Ciuffetti L.M."/>
        </authorList>
    </citation>
    <scope>NUCLEOTIDE SEQUENCE [LARGE SCALE GENOMIC DNA]</scope>
    <source>
        <strain evidence="3">Pt-1C-BFP</strain>
    </source>
</reference>
<dbReference type="Proteomes" id="UP000001471">
    <property type="component" value="Unassembled WGS sequence"/>
</dbReference>
<organism evidence="2 3">
    <name type="scientific">Pyrenophora tritici-repentis (strain Pt-1C-BFP)</name>
    <name type="common">Wheat tan spot fungus</name>
    <name type="synonym">Drechslera tritici-repentis</name>
    <dbReference type="NCBI Taxonomy" id="426418"/>
    <lineage>
        <taxon>Eukaryota</taxon>
        <taxon>Fungi</taxon>
        <taxon>Dikarya</taxon>
        <taxon>Ascomycota</taxon>
        <taxon>Pezizomycotina</taxon>
        <taxon>Dothideomycetes</taxon>
        <taxon>Pleosporomycetidae</taxon>
        <taxon>Pleosporales</taxon>
        <taxon>Pleosporineae</taxon>
        <taxon>Pleosporaceae</taxon>
        <taxon>Pyrenophora</taxon>
    </lineage>
</organism>
<sequence length="73" mass="7832">MIHDVASCHGVEVDREALRVARRPCSVGEAASVSFTVVSQCQRRLLYYHRSTSSAMVSSSGGGRSTFSEEAPA</sequence>
<name>B2W5P7_PYRTR</name>
<gene>
    <name evidence="2" type="ORF">PTRG_06055</name>
</gene>
<accession>B2W5P7</accession>
<dbReference type="AlphaFoldDB" id="B2W5P7"/>